<protein>
    <submittedName>
        <fullName evidence="2">Uncharacterized protein</fullName>
    </submittedName>
</protein>
<feature type="transmembrane region" description="Helical" evidence="1">
    <location>
        <begin position="125"/>
        <end position="155"/>
    </location>
</feature>
<feature type="transmembrane region" description="Helical" evidence="1">
    <location>
        <begin position="54"/>
        <end position="74"/>
    </location>
</feature>
<reference evidence="2 3" key="1">
    <citation type="submission" date="2009-08" db="EMBL/GenBank/DDBJ databases">
        <authorList>
            <person name="Qin X."/>
            <person name="Bachman B."/>
            <person name="Battles P."/>
            <person name="Bell A."/>
            <person name="Bess C."/>
            <person name="Bickham C."/>
            <person name="Chaboub L."/>
            <person name="Chen D."/>
            <person name="Coyle M."/>
            <person name="Deiros D.R."/>
            <person name="Dinh H."/>
            <person name="Forbes L."/>
            <person name="Fowler G."/>
            <person name="Francisco L."/>
            <person name="Fu Q."/>
            <person name="Gubbala S."/>
            <person name="Hale W."/>
            <person name="Han Y."/>
            <person name="Hemphill L."/>
            <person name="Highlander S.K."/>
            <person name="Hirani K."/>
            <person name="Hogues M."/>
            <person name="Jackson L."/>
            <person name="Jakkamsetti A."/>
            <person name="Javaid M."/>
            <person name="Jiang H."/>
            <person name="Korchina V."/>
            <person name="Kovar C."/>
            <person name="Lara F."/>
            <person name="Lee S."/>
            <person name="Mata R."/>
            <person name="Mathew T."/>
            <person name="Moen C."/>
            <person name="Morales K."/>
            <person name="Munidasa M."/>
            <person name="Nazareth L."/>
            <person name="Ngo R."/>
            <person name="Nguyen L."/>
            <person name="Okwuonu G."/>
            <person name="Ongeri F."/>
            <person name="Patil S."/>
            <person name="Petrosino J."/>
            <person name="Pham C."/>
            <person name="Pham P."/>
            <person name="Pu L.-L."/>
            <person name="Puazo M."/>
            <person name="Raj R."/>
            <person name="Reid J."/>
            <person name="Rouhana J."/>
            <person name="Saada N."/>
            <person name="Shang Y."/>
            <person name="Simmons D."/>
            <person name="Thornton R."/>
            <person name="Warren J."/>
            <person name="Weissenberger G."/>
            <person name="Zhang J."/>
            <person name="Zhang L."/>
            <person name="Zhou C."/>
            <person name="Zhu D."/>
            <person name="Muzny D."/>
            <person name="Worley K."/>
            <person name="Gibbs R."/>
        </authorList>
    </citation>
    <scope>NUCLEOTIDE SEQUENCE [LARGE SCALE GENOMIC DNA]</scope>
    <source>
        <strain evidence="3">ATCC 15826 / DSM 8339 / NCTC 10426 / 6573</strain>
    </source>
</reference>
<evidence type="ECO:0000256" key="1">
    <source>
        <dbReference type="SAM" id="Phobius"/>
    </source>
</evidence>
<dbReference type="EMBL" id="ACKY01000057">
    <property type="protein sequence ID" value="EEV88739.1"/>
    <property type="molecule type" value="Genomic_DNA"/>
</dbReference>
<gene>
    <name evidence="2" type="ORF">HMPREF0198_1126</name>
</gene>
<comment type="caution">
    <text evidence="2">The sequence shown here is derived from an EMBL/GenBank/DDBJ whole genome shotgun (WGS) entry which is preliminary data.</text>
</comment>
<keyword evidence="1" id="KW-1133">Transmembrane helix</keyword>
<evidence type="ECO:0000313" key="2">
    <source>
        <dbReference type="EMBL" id="EEV88739.1"/>
    </source>
</evidence>
<feature type="transmembrane region" description="Helical" evidence="1">
    <location>
        <begin position="31"/>
        <end position="48"/>
    </location>
</feature>
<dbReference type="Proteomes" id="UP000004870">
    <property type="component" value="Unassembled WGS sequence"/>
</dbReference>
<keyword evidence="1" id="KW-0472">Membrane</keyword>
<sequence length="164" mass="18495">MAVWSLALPGRFVLNGGFPTEVFMFTLFRSFFRLGVLLTLAGFVVGFMRLTDLSLAFVLLAFAAVYLGWSVWTANKSSGYEHPRECFADILGDIFTYSLLLAGLCFWLLAPKYLPLVQTLPPNHYWILTAFLGAMIGVTFIEMLITVHTCLIAMWRQNPITLTR</sequence>
<dbReference type="STRING" id="2718.CHUV0807_0922"/>
<keyword evidence="1" id="KW-0812">Transmembrane</keyword>
<organism evidence="2 3">
    <name type="scientific">Cardiobacterium hominis (strain ATCC 15826 / DSM 8339 / NCTC 10426 / 6573)</name>
    <dbReference type="NCBI Taxonomy" id="638300"/>
    <lineage>
        <taxon>Bacteria</taxon>
        <taxon>Pseudomonadati</taxon>
        <taxon>Pseudomonadota</taxon>
        <taxon>Gammaproteobacteria</taxon>
        <taxon>Cardiobacteriales</taxon>
        <taxon>Cardiobacteriaceae</taxon>
        <taxon>Cardiobacterium</taxon>
    </lineage>
</organism>
<keyword evidence="3" id="KW-1185">Reference proteome</keyword>
<proteinExistence type="predicted"/>
<evidence type="ECO:0000313" key="3">
    <source>
        <dbReference type="Proteomes" id="UP000004870"/>
    </source>
</evidence>
<accession>C8N9E8</accession>
<dbReference type="AlphaFoldDB" id="C8N9E8"/>
<feature type="transmembrane region" description="Helical" evidence="1">
    <location>
        <begin position="86"/>
        <end position="110"/>
    </location>
</feature>
<name>C8N9E8_CARH6</name>
<dbReference type="HOGENOM" id="CLU_1831516_0_0_6"/>